<sequence length="86" mass="9157">GPRWPSSKDSAWGRRAPGPKPDSTEDPSRIGPAARPPMAKRPLACASRKLGEGAPGQISSPASDRDSKLRSSPKIAFVLLQNWALL</sequence>
<feature type="region of interest" description="Disordered" evidence="1">
    <location>
        <begin position="1"/>
        <end position="71"/>
    </location>
</feature>
<comment type="caution">
    <text evidence="2">The sequence shown here is derived from an EMBL/GenBank/DDBJ whole genome shotgun (WGS) entry which is preliminary data.</text>
</comment>
<accession>A0A4Y2AE00</accession>
<reference evidence="2 3" key="1">
    <citation type="journal article" date="2019" name="Sci. Rep.">
        <title>Orb-weaving spider Araneus ventricosus genome elucidates the spidroin gene catalogue.</title>
        <authorList>
            <person name="Kono N."/>
            <person name="Nakamura H."/>
            <person name="Ohtoshi R."/>
            <person name="Moran D.A.P."/>
            <person name="Shinohara A."/>
            <person name="Yoshida Y."/>
            <person name="Fujiwara M."/>
            <person name="Mori M."/>
            <person name="Tomita M."/>
            <person name="Arakawa K."/>
        </authorList>
    </citation>
    <scope>NUCLEOTIDE SEQUENCE [LARGE SCALE GENOMIC DNA]</scope>
</reference>
<organism evidence="2 3">
    <name type="scientific">Araneus ventricosus</name>
    <name type="common">Orbweaver spider</name>
    <name type="synonym">Epeira ventricosa</name>
    <dbReference type="NCBI Taxonomy" id="182803"/>
    <lineage>
        <taxon>Eukaryota</taxon>
        <taxon>Metazoa</taxon>
        <taxon>Ecdysozoa</taxon>
        <taxon>Arthropoda</taxon>
        <taxon>Chelicerata</taxon>
        <taxon>Arachnida</taxon>
        <taxon>Araneae</taxon>
        <taxon>Araneomorphae</taxon>
        <taxon>Entelegynae</taxon>
        <taxon>Araneoidea</taxon>
        <taxon>Araneidae</taxon>
        <taxon>Araneus</taxon>
    </lineage>
</organism>
<evidence type="ECO:0000256" key="1">
    <source>
        <dbReference type="SAM" id="MobiDB-lite"/>
    </source>
</evidence>
<evidence type="ECO:0000313" key="3">
    <source>
        <dbReference type="Proteomes" id="UP000499080"/>
    </source>
</evidence>
<dbReference type="Proteomes" id="UP000499080">
    <property type="component" value="Unassembled WGS sequence"/>
</dbReference>
<proteinExistence type="predicted"/>
<evidence type="ECO:0000313" key="2">
    <source>
        <dbReference type="EMBL" id="GBL77930.1"/>
    </source>
</evidence>
<dbReference type="AlphaFoldDB" id="A0A4Y2AE00"/>
<protein>
    <submittedName>
        <fullName evidence="2">Uncharacterized protein</fullName>
    </submittedName>
</protein>
<feature type="non-terminal residue" evidence="2">
    <location>
        <position position="1"/>
    </location>
</feature>
<gene>
    <name evidence="2" type="ORF">AVEN_143262-2_1</name>
</gene>
<name>A0A4Y2AE00_ARAVE</name>
<dbReference type="EMBL" id="BGPR01000014">
    <property type="protein sequence ID" value="GBL77930.1"/>
    <property type="molecule type" value="Genomic_DNA"/>
</dbReference>
<keyword evidence="3" id="KW-1185">Reference proteome</keyword>